<dbReference type="InterPro" id="IPR036182">
    <property type="entry name" value="PCuAC_sf"/>
</dbReference>
<dbReference type="InterPro" id="IPR007410">
    <property type="entry name" value="LpqE-like"/>
</dbReference>
<sequence length="189" mass="19915">MSTIFSAVVARSFRPQPSFLASVEERLGLAVLTFALLVASAFSLMASEAKIGDIVVDHGWSRATPAGAKVAGGFVVIHNQGSADDRLIAVETGIAERGEIHEMSVDDKGVMTMRPLADGLVIPAGETVELKPGSFHIMFIGLNAQPDEGESFPARLIFEKAGAAELMFEVTGMGGSHEGHKGHGVKKND</sequence>
<dbReference type="Proteomes" id="UP000463224">
    <property type="component" value="Unassembled WGS sequence"/>
</dbReference>
<evidence type="ECO:0000313" key="2">
    <source>
        <dbReference type="Proteomes" id="UP000463224"/>
    </source>
</evidence>
<keyword evidence="2" id="KW-1185">Reference proteome</keyword>
<evidence type="ECO:0000313" key="1">
    <source>
        <dbReference type="EMBL" id="MVA99329.1"/>
    </source>
</evidence>
<dbReference type="RefSeq" id="WP_156714395.1">
    <property type="nucleotide sequence ID" value="NZ_WPHG01000005.1"/>
</dbReference>
<protein>
    <submittedName>
        <fullName evidence="1">Copper chaperone PCu(A)C</fullName>
    </submittedName>
</protein>
<dbReference type="AlphaFoldDB" id="A0A844QP17"/>
<proteinExistence type="predicted"/>
<dbReference type="EMBL" id="WPHG01000005">
    <property type="protein sequence ID" value="MVA99329.1"/>
    <property type="molecule type" value="Genomic_DNA"/>
</dbReference>
<name>A0A844QP17_9HYPH</name>
<gene>
    <name evidence="1" type="ORF">GN330_18955</name>
</gene>
<dbReference type="InterPro" id="IPR058248">
    <property type="entry name" value="Lxx211020-like"/>
</dbReference>
<dbReference type="Gene3D" id="2.60.40.1890">
    <property type="entry name" value="PCu(A)C copper chaperone"/>
    <property type="match status" value="1"/>
</dbReference>
<dbReference type="SUPFAM" id="SSF110087">
    <property type="entry name" value="DR1885-like metal-binding protein"/>
    <property type="match status" value="1"/>
</dbReference>
<organism evidence="1 2">
    <name type="scientific">Nitratireductor arenosus</name>
    <dbReference type="NCBI Taxonomy" id="2682096"/>
    <lineage>
        <taxon>Bacteria</taxon>
        <taxon>Pseudomonadati</taxon>
        <taxon>Pseudomonadota</taxon>
        <taxon>Alphaproteobacteria</taxon>
        <taxon>Hyphomicrobiales</taxon>
        <taxon>Phyllobacteriaceae</taxon>
        <taxon>Nitratireductor</taxon>
    </lineage>
</organism>
<comment type="caution">
    <text evidence="1">The sequence shown here is derived from an EMBL/GenBank/DDBJ whole genome shotgun (WGS) entry which is preliminary data.</text>
</comment>
<accession>A0A844QP17</accession>
<dbReference type="PANTHER" id="PTHR36302">
    <property type="entry name" value="BLR7088 PROTEIN"/>
    <property type="match status" value="1"/>
</dbReference>
<dbReference type="Pfam" id="PF04314">
    <property type="entry name" value="PCuAC"/>
    <property type="match status" value="1"/>
</dbReference>
<reference evidence="1 2" key="1">
    <citation type="submission" date="2019-12" db="EMBL/GenBank/DDBJ databases">
        <title>Nitratireductor arenosus sp. nov., Isolated from sea sand, Jeju island, South Korea.</title>
        <authorList>
            <person name="Kim W."/>
        </authorList>
    </citation>
    <scope>NUCLEOTIDE SEQUENCE [LARGE SCALE GENOMIC DNA]</scope>
    <source>
        <strain evidence="1 2">CAU 1489</strain>
    </source>
</reference>
<dbReference type="PANTHER" id="PTHR36302:SF1">
    <property type="entry name" value="COPPER CHAPERONE PCU(A)C"/>
    <property type="match status" value="1"/>
</dbReference>